<dbReference type="Proteomes" id="UP001621512">
    <property type="component" value="Chromosome"/>
</dbReference>
<keyword evidence="3" id="KW-1185">Reference proteome</keyword>
<name>A0ABZ1MLG6_STREF</name>
<evidence type="ECO:0000313" key="2">
    <source>
        <dbReference type="EMBL" id="WTW28772.1"/>
    </source>
</evidence>
<reference evidence="2 3" key="1">
    <citation type="submission" date="2022-10" db="EMBL/GenBank/DDBJ databases">
        <title>The complete genomes of actinobacterial strains from the NBC collection.</title>
        <authorList>
            <person name="Joergensen T.S."/>
            <person name="Alvarez Arevalo M."/>
            <person name="Sterndorff E.B."/>
            <person name="Faurdal D."/>
            <person name="Vuksanovic O."/>
            <person name="Mourched A.-S."/>
            <person name="Charusanti P."/>
            <person name="Shaw S."/>
            <person name="Blin K."/>
            <person name="Weber T."/>
        </authorList>
    </citation>
    <scope>NUCLEOTIDE SEQUENCE [LARGE SCALE GENOMIC DNA]</scope>
    <source>
        <strain evidence="2 3">NBC_00017</strain>
    </source>
</reference>
<keyword evidence="1" id="KW-0472">Membrane</keyword>
<evidence type="ECO:0000313" key="3">
    <source>
        <dbReference type="Proteomes" id="UP001621512"/>
    </source>
</evidence>
<accession>A0ABZ1MLG6</accession>
<gene>
    <name evidence="2" type="ORF">OHU35_23180</name>
</gene>
<organism evidence="2 3">
    <name type="scientific">Streptomyces purpurascens</name>
    <dbReference type="NCBI Taxonomy" id="1924"/>
    <lineage>
        <taxon>Bacteria</taxon>
        <taxon>Bacillati</taxon>
        <taxon>Actinomycetota</taxon>
        <taxon>Actinomycetes</taxon>
        <taxon>Kitasatosporales</taxon>
        <taxon>Streptomycetaceae</taxon>
        <taxon>Streptomyces</taxon>
    </lineage>
</organism>
<protein>
    <submittedName>
        <fullName evidence="2">Uncharacterized protein</fullName>
    </submittedName>
</protein>
<proteinExistence type="predicted"/>
<keyword evidence="1" id="KW-0812">Transmembrane</keyword>
<keyword evidence="1" id="KW-1133">Transmembrane helix</keyword>
<sequence>MRPDRTGGAVVTRRANGLVTTGCLTILIALIVVLGIVVSWLWYRHWHDGNVNREREEKAFASIGKQARATAHDTARALGTSGTTDADALTGVIWQHSEAPVITYDASRREFTATAARSARYDNRLLLPGGGPVEVTRCFVFTYTYRPGQAWTSRISERDDDVCRPGTEIGHMVRLALTRISSMYAEDLTRAGVQDALDPTGRRSFDVKNVVREGDTMTVSVLVSSSGAAVDQCYRFTRPVPGDDGQGSATAVPTLSC</sequence>
<evidence type="ECO:0000256" key="1">
    <source>
        <dbReference type="SAM" id="Phobius"/>
    </source>
</evidence>
<feature type="transmembrane region" description="Helical" evidence="1">
    <location>
        <begin position="21"/>
        <end position="43"/>
    </location>
</feature>
<dbReference type="EMBL" id="CP108341">
    <property type="protein sequence ID" value="WTW28772.1"/>
    <property type="molecule type" value="Genomic_DNA"/>
</dbReference>
<dbReference type="RefSeq" id="WP_405506676.1">
    <property type="nucleotide sequence ID" value="NZ_CP108341.1"/>
</dbReference>